<dbReference type="GO" id="GO:0030170">
    <property type="term" value="F:pyridoxal phosphate binding"/>
    <property type="evidence" value="ECO:0007669"/>
    <property type="project" value="TreeGrafter"/>
</dbReference>
<feature type="non-terminal residue" evidence="2">
    <location>
        <position position="1"/>
    </location>
</feature>
<dbReference type="GO" id="GO:0008483">
    <property type="term" value="F:transaminase activity"/>
    <property type="evidence" value="ECO:0007669"/>
    <property type="project" value="TreeGrafter"/>
</dbReference>
<evidence type="ECO:0008006" key="3">
    <source>
        <dbReference type="Google" id="ProtNLM"/>
    </source>
</evidence>
<dbReference type="GO" id="GO:0000271">
    <property type="term" value="P:polysaccharide biosynthetic process"/>
    <property type="evidence" value="ECO:0007669"/>
    <property type="project" value="TreeGrafter"/>
</dbReference>
<dbReference type="AlphaFoldDB" id="X1H0S1"/>
<reference evidence="2" key="1">
    <citation type="journal article" date="2014" name="Front. Microbiol.">
        <title>High frequency of phylogenetically diverse reductive dehalogenase-homologous genes in deep subseafloor sedimentary metagenomes.</title>
        <authorList>
            <person name="Kawai M."/>
            <person name="Futagami T."/>
            <person name="Toyoda A."/>
            <person name="Takaki Y."/>
            <person name="Nishi S."/>
            <person name="Hori S."/>
            <person name="Arai W."/>
            <person name="Tsubouchi T."/>
            <person name="Morono Y."/>
            <person name="Uchiyama I."/>
            <person name="Ito T."/>
            <person name="Fujiyama A."/>
            <person name="Inagaki F."/>
            <person name="Takami H."/>
        </authorList>
    </citation>
    <scope>NUCLEOTIDE SEQUENCE</scope>
    <source>
        <strain evidence="2">Expedition CK06-06</strain>
    </source>
</reference>
<dbReference type="InterPro" id="IPR015421">
    <property type="entry name" value="PyrdxlP-dep_Trfase_major"/>
</dbReference>
<sequence length="94" mass="10729">FEHIQNDLIEILETGMITIHKYVKDFEEKMHNFLEVNHVIALSNCTTGLMLLGKSLKLEGEVITPSFSFSAISLALIWLGLRPIYVDCHPPWNC</sequence>
<dbReference type="Gene3D" id="3.40.640.10">
    <property type="entry name" value="Type I PLP-dependent aspartate aminotransferase-like (Major domain)"/>
    <property type="match status" value="1"/>
</dbReference>
<protein>
    <recommendedName>
        <fullName evidence="3">DegT/DnrJ/EryC1/StrS aminotransferase family protein</fullName>
    </recommendedName>
</protein>
<accession>X1H0S1</accession>
<evidence type="ECO:0000256" key="1">
    <source>
        <dbReference type="ARBA" id="ARBA00022898"/>
    </source>
</evidence>
<keyword evidence="1" id="KW-0663">Pyridoxal phosphate</keyword>
<name>X1H0S1_9ZZZZ</name>
<dbReference type="Pfam" id="PF01041">
    <property type="entry name" value="DegT_DnrJ_EryC1"/>
    <property type="match status" value="1"/>
</dbReference>
<dbReference type="SUPFAM" id="SSF53383">
    <property type="entry name" value="PLP-dependent transferases"/>
    <property type="match status" value="1"/>
</dbReference>
<proteinExistence type="predicted"/>
<gene>
    <name evidence="2" type="ORF">S03H2_39692</name>
</gene>
<dbReference type="EMBL" id="BARU01024563">
    <property type="protein sequence ID" value="GAH50705.1"/>
    <property type="molecule type" value="Genomic_DNA"/>
</dbReference>
<comment type="caution">
    <text evidence="2">The sequence shown here is derived from an EMBL/GenBank/DDBJ whole genome shotgun (WGS) entry which is preliminary data.</text>
</comment>
<dbReference type="PANTHER" id="PTHR30244">
    <property type="entry name" value="TRANSAMINASE"/>
    <property type="match status" value="1"/>
</dbReference>
<evidence type="ECO:0000313" key="2">
    <source>
        <dbReference type="EMBL" id="GAH50705.1"/>
    </source>
</evidence>
<dbReference type="InterPro" id="IPR015424">
    <property type="entry name" value="PyrdxlP-dep_Trfase"/>
</dbReference>
<dbReference type="InterPro" id="IPR000653">
    <property type="entry name" value="DegT/StrS_aminotransferase"/>
</dbReference>
<dbReference type="PANTHER" id="PTHR30244:SF9">
    <property type="entry name" value="PROTEIN RV3402C"/>
    <property type="match status" value="1"/>
</dbReference>
<organism evidence="2">
    <name type="scientific">marine sediment metagenome</name>
    <dbReference type="NCBI Taxonomy" id="412755"/>
    <lineage>
        <taxon>unclassified sequences</taxon>
        <taxon>metagenomes</taxon>
        <taxon>ecological metagenomes</taxon>
    </lineage>
</organism>